<reference evidence="1" key="1">
    <citation type="journal article" date="2007" name="Science">
        <title>Draft genome of the filarial nematode parasite Brugia malayi.</title>
        <authorList>
            <person name="Ghedin E."/>
            <person name="Wang S."/>
            <person name="Spiro D."/>
            <person name="Caler E."/>
            <person name="Zhao Q."/>
            <person name="Crabtree J."/>
            <person name="Allen J.E."/>
            <person name="Delcher A.L."/>
            <person name="Guiliano D.B."/>
            <person name="Miranda-Saavedra D."/>
            <person name="Angiuoli S.V."/>
            <person name="Creasy T."/>
            <person name="Amedeo P."/>
            <person name="Haas B."/>
            <person name="El-Sayed N.M."/>
            <person name="Wortman J.R."/>
            <person name="Feldblyum T."/>
            <person name="Tallon L."/>
            <person name="Schatz M."/>
            <person name="Shumway M."/>
            <person name="Koo H."/>
            <person name="Salzberg S.L."/>
            <person name="Schobel S."/>
            <person name="Pertea M."/>
            <person name="Pop M."/>
            <person name="White O."/>
            <person name="Barton G.J."/>
            <person name="Carlow C.K."/>
            <person name="Crawford M.J."/>
            <person name="Daub J."/>
            <person name="Dimmic M.W."/>
            <person name="Estes C.F."/>
            <person name="Foster J.M."/>
            <person name="Ganatra M."/>
            <person name="Gregory W.F."/>
            <person name="Johnson N.M."/>
            <person name="Jin J."/>
            <person name="Komuniecki R."/>
            <person name="Korf I."/>
            <person name="Kumar S."/>
            <person name="Laney S."/>
            <person name="Li B.W."/>
            <person name="Li W."/>
            <person name="Lindblom T.H."/>
            <person name="Lustigman S."/>
            <person name="Ma D."/>
            <person name="Maina C.V."/>
            <person name="Martin D.M."/>
            <person name="McCarter J.P."/>
            <person name="McReynolds L."/>
            <person name="Mitreva M."/>
            <person name="Nutman T.B."/>
            <person name="Parkinson J."/>
            <person name="Peregrin-Alvarez J.M."/>
            <person name="Poole C."/>
            <person name="Ren Q."/>
            <person name="Saunders L."/>
            <person name="Sluder A.E."/>
            <person name="Smith K."/>
            <person name="Stanke M."/>
            <person name="Unnasch T.R."/>
            <person name="Ware J."/>
            <person name="Wei A.D."/>
            <person name="Weil G."/>
            <person name="Williams D.J."/>
            <person name="Zhang Y."/>
            <person name="Williams S.A."/>
            <person name="Fraser-Liggett C."/>
            <person name="Slatko B."/>
            <person name="Blaxter M.L."/>
            <person name="Scott A.L."/>
        </authorList>
    </citation>
    <scope>NUCLEOTIDE SEQUENCE</scope>
    <source>
        <strain evidence="1">FR3</strain>
    </source>
</reference>
<dbReference type="EMBL" id="LN855239">
    <property type="protein sequence ID" value="CDQ05365.1"/>
    <property type="molecule type" value="Genomic_DNA"/>
</dbReference>
<reference evidence="1" key="2">
    <citation type="submission" date="2012-12" db="EMBL/GenBank/DDBJ databases">
        <authorList>
            <person name="Gao Y.W."/>
            <person name="Fan S.T."/>
            <person name="Sun H.T."/>
            <person name="Wang Z."/>
            <person name="Gao X.L."/>
            <person name="Li Y.G."/>
            <person name="Wang T.C."/>
            <person name="Zhang K."/>
            <person name="Xu W.W."/>
            <person name="Yu Z.J."/>
            <person name="Xia X.Z."/>
        </authorList>
    </citation>
    <scope>NUCLEOTIDE SEQUENCE</scope>
    <source>
        <strain evidence="1">FR3</strain>
    </source>
</reference>
<organism evidence="1">
    <name type="scientific">Brugia malayi</name>
    <name type="common">Filarial nematode worm</name>
    <dbReference type="NCBI Taxonomy" id="6279"/>
    <lineage>
        <taxon>Eukaryota</taxon>
        <taxon>Metazoa</taxon>
        <taxon>Ecdysozoa</taxon>
        <taxon>Nematoda</taxon>
        <taxon>Chromadorea</taxon>
        <taxon>Rhabditida</taxon>
        <taxon>Spirurina</taxon>
        <taxon>Spiruromorpha</taxon>
        <taxon>Filarioidea</taxon>
        <taxon>Onchocercidae</taxon>
        <taxon>Brugia</taxon>
    </lineage>
</organism>
<protein>
    <submittedName>
        <fullName evidence="1">BMA-USP-39, isoform c</fullName>
    </submittedName>
</protein>
<proteinExistence type="predicted"/>
<dbReference type="AlphaFoldDB" id="A0A0J9Y9W1"/>
<sequence length="35" mass="4408">MRDYFAQEYFTFTMVTTRNRKRTEESNENKEQNLE</sequence>
<name>A0A0J9Y9W1_BRUMA</name>
<accession>A0A0J9Y9W1</accession>
<evidence type="ECO:0000313" key="1">
    <source>
        <dbReference type="EMBL" id="CDQ05365.1"/>
    </source>
</evidence>
<gene>
    <name evidence="1" type="primary">Bma-usp-39</name>
    <name evidence="1" type="ORF">BM_Bm3220</name>
</gene>